<organism evidence="2 3">
    <name type="scientific">Chryseobacterium glaciei</name>
    <dbReference type="NCBI Taxonomy" id="1685010"/>
    <lineage>
        <taxon>Bacteria</taxon>
        <taxon>Pseudomonadati</taxon>
        <taxon>Bacteroidota</taxon>
        <taxon>Flavobacteriia</taxon>
        <taxon>Flavobacteriales</taxon>
        <taxon>Weeksellaceae</taxon>
        <taxon>Chryseobacterium group</taxon>
        <taxon>Chryseobacterium</taxon>
    </lineage>
</organism>
<accession>A0A172Y285</accession>
<reference evidence="2 3" key="1">
    <citation type="submission" date="2016-04" db="EMBL/GenBank/DDBJ databases">
        <title>Complete Genome Sequence of Chryseobacterium sp. IHBB 10212.</title>
        <authorList>
            <person name="Pal M."/>
            <person name="Swarnkar M.K."/>
            <person name="Kaushal K."/>
            <person name="Chhibber S."/>
            <person name="Singh A.K."/>
            <person name="Gulati A."/>
        </authorList>
    </citation>
    <scope>NUCLEOTIDE SEQUENCE [LARGE SCALE GENOMIC DNA]</scope>
    <source>
        <strain evidence="2 3">IHBB 10212</strain>
    </source>
</reference>
<dbReference type="EMBL" id="CP015199">
    <property type="protein sequence ID" value="ANF53262.1"/>
    <property type="molecule type" value="Genomic_DNA"/>
</dbReference>
<keyword evidence="3" id="KW-1185">Reference proteome</keyword>
<dbReference type="InterPro" id="IPR025460">
    <property type="entry name" value="DUF4280"/>
</dbReference>
<feature type="region of interest" description="Disordered" evidence="1">
    <location>
        <begin position="1"/>
        <end position="22"/>
    </location>
</feature>
<dbReference type="AlphaFoldDB" id="A0A172Y285"/>
<dbReference type="KEGG" id="chh:A0O34_20405"/>
<dbReference type="STRING" id="1685010.A0O34_20405"/>
<name>A0A172Y285_9FLAO</name>
<gene>
    <name evidence="2" type="ORF">A0O34_20405</name>
</gene>
<dbReference type="Pfam" id="PF14107">
    <property type="entry name" value="DUF4280"/>
    <property type="match status" value="1"/>
</dbReference>
<dbReference type="Proteomes" id="UP000077824">
    <property type="component" value="Chromosome"/>
</dbReference>
<sequence>MQKEKEQEKESKQKPAGEHEGKLFVAQKGKAICDKGTKFPQFKVSSHKKLYINDKDGAEDYLAVTENDLQFNPPAVPFGNCSVKNGQPCSFAPAGKWKKFYKDVKVLDNALLTKISELQCSVGGKIKVMDHGQKAQLSKQNFKNADAKVHSYINPLVDLEEFTDELDGENFYI</sequence>
<evidence type="ECO:0000313" key="2">
    <source>
        <dbReference type="EMBL" id="ANF53262.1"/>
    </source>
</evidence>
<evidence type="ECO:0000256" key="1">
    <source>
        <dbReference type="SAM" id="MobiDB-lite"/>
    </source>
</evidence>
<proteinExistence type="predicted"/>
<evidence type="ECO:0000313" key="3">
    <source>
        <dbReference type="Proteomes" id="UP000077824"/>
    </source>
</evidence>
<protein>
    <recommendedName>
        <fullName evidence="4">DUF4280 domain-containing protein</fullName>
    </recommendedName>
</protein>
<evidence type="ECO:0008006" key="4">
    <source>
        <dbReference type="Google" id="ProtNLM"/>
    </source>
</evidence>